<dbReference type="InterPro" id="IPR009003">
    <property type="entry name" value="Peptidase_S1_PA"/>
</dbReference>
<accession>A0AAV9ARV8</accession>
<dbReference type="InterPro" id="IPR001478">
    <property type="entry name" value="PDZ"/>
</dbReference>
<name>A0AAV9ARV8_ACOGR</name>
<evidence type="ECO:0000313" key="6">
    <source>
        <dbReference type="Proteomes" id="UP001179952"/>
    </source>
</evidence>
<dbReference type="GO" id="GO:0006508">
    <property type="term" value="P:proteolysis"/>
    <property type="evidence" value="ECO:0007669"/>
    <property type="project" value="UniProtKB-KW"/>
</dbReference>
<keyword evidence="6" id="KW-1185">Reference proteome</keyword>
<comment type="caution">
    <text evidence="5">The sequence shown here is derived from an EMBL/GenBank/DDBJ whole genome shotgun (WGS) entry which is preliminary data.</text>
</comment>
<dbReference type="SUPFAM" id="SSF50494">
    <property type="entry name" value="Trypsin-like serine proteases"/>
    <property type="match status" value="1"/>
</dbReference>
<dbReference type="PRINTS" id="PR00834">
    <property type="entry name" value="PROTEASES2C"/>
</dbReference>
<dbReference type="PANTHER" id="PTHR22939">
    <property type="entry name" value="SERINE PROTEASE FAMILY S1C HTRA-RELATED"/>
    <property type="match status" value="1"/>
</dbReference>
<comment type="similarity">
    <text evidence="1">Belongs to the peptidase S1C family.</text>
</comment>
<dbReference type="Pfam" id="PF17820">
    <property type="entry name" value="PDZ_6"/>
    <property type="match status" value="1"/>
</dbReference>
<reference evidence="5" key="1">
    <citation type="journal article" date="2023" name="Nat. Commun.">
        <title>Diploid and tetraploid genomes of Acorus and the evolution of monocots.</title>
        <authorList>
            <person name="Ma L."/>
            <person name="Liu K.W."/>
            <person name="Li Z."/>
            <person name="Hsiao Y.Y."/>
            <person name="Qi Y."/>
            <person name="Fu T."/>
            <person name="Tang G.D."/>
            <person name="Zhang D."/>
            <person name="Sun W.H."/>
            <person name="Liu D.K."/>
            <person name="Li Y."/>
            <person name="Chen G.Z."/>
            <person name="Liu X.D."/>
            <person name="Liao X.Y."/>
            <person name="Jiang Y.T."/>
            <person name="Yu X."/>
            <person name="Hao Y."/>
            <person name="Huang J."/>
            <person name="Zhao X.W."/>
            <person name="Ke S."/>
            <person name="Chen Y.Y."/>
            <person name="Wu W.L."/>
            <person name="Hsu J.L."/>
            <person name="Lin Y.F."/>
            <person name="Huang M.D."/>
            <person name="Li C.Y."/>
            <person name="Huang L."/>
            <person name="Wang Z.W."/>
            <person name="Zhao X."/>
            <person name="Zhong W.Y."/>
            <person name="Peng D.H."/>
            <person name="Ahmad S."/>
            <person name="Lan S."/>
            <person name="Zhang J.S."/>
            <person name="Tsai W.C."/>
            <person name="Van de Peer Y."/>
            <person name="Liu Z.J."/>
        </authorList>
    </citation>
    <scope>NUCLEOTIDE SEQUENCE</scope>
    <source>
        <strain evidence="5">SCP</strain>
    </source>
</reference>
<organism evidence="5 6">
    <name type="scientific">Acorus gramineus</name>
    <name type="common">Dwarf sweet flag</name>
    <dbReference type="NCBI Taxonomy" id="55184"/>
    <lineage>
        <taxon>Eukaryota</taxon>
        <taxon>Viridiplantae</taxon>
        <taxon>Streptophyta</taxon>
        <taxon>Embryophyta</taxon>
        <taxon>Tracheophyta</taxon>
        <taxon>Spermatophyta</taxon>
        <taxon>Magnoliopsida</taxon>
        <taxon>Liliopsida</taxon>
        <taxon>Acoraceae</taxon>
        <taxon>Acorus</taxon>
    </lineage>
</organism>
<evidence type="ECO:0000259" key="4">
    <source>
        <dbReference type="PROSITE" id="PS50106"/>
    </source>
</evidence>
<dbReference type="InterPro" id="IPR041489">
    <property type="entry name" value="PDZ_6"/>
</dbReference>
<dbReference type="SMART" id="SM00228">
    <property type="entry name" value="PDZ"/>
    <property type="match status" value="1"/>
</dbReference>
<dbReference type="PROSITE" id="PS50106">
    <property type="entry name" value="PDZ"/>
    <property type="match status" value="1"/>
</dbReference>
<gene>
    <name evidence="5" type="ORF">QJS04_geneDACA015596</name>
</gene>
<evidence type="ECO:0000256" key="3">
    <source>
        <dbReference type="ARBA" id="ARBA00022801"/>
    </source>
</evidence>
<dbReference type="InterPro" id="IPR036034">
    <property type="entry name" value="PDZ_sf"/>
</dbReference>
<feature type="domain" description="PDZ" evidence="4">
    <location>
        <begin position="257"/>
        <end position="346"/>
    </location>
</feature>
<protein>
    <submittedName>
        <fullName evidence="5">Protease Do-like 14</fullName>
    </submittedName>
</protein>
<dbReference type="AlphaFoldDB" id="A0AAV9ARV8"/>
<evidence type="ECO:0000256" key="2">
    <source>
        <dbReference type="ARBA" id="ARBA00022670"/>
    </source>
</evidence>
<dbReference type="SUPFAM" id="SSF50156">
    <property type="entry name" value="PDZ domain-like"/>
    <property type="match status" value="1"/>
</dbReference>
<dbReference type="InterPro" id="IPR001940">
    <property type="entry name" value="Peptidase_S1C"/>
</dbReference>
<evidence type="ECO:0000256" key="1">
    <source>
        <dbReference type="ARBA" id="ARBA00010541"/>
    </source>
</evidence>
<reference evidence="5" key="2">
    <citation type="submission" date="2023-06" db="EMBL/GenBank/DDBJ databases">
        <authorList>
            <person name="Ma L."/>
            <person name="Liu K.-W."/>
            <person name="Li Z."/>
            <person name="Hsiao Y.-Y."/>
            <person name="Qi Y."/>
            <person name="Fu T."/>
            <person name="Tang G."/>
            <person name="Zhang D."/>
            <person name="Sun W.-H."/>
            <person name="Liu D.-K."/>
            <person name="Li Y."/>
            <person name="Chen G.-Z."/>
            <person name="Liu X.-D."/>
            <person name="Liao X.-Y."/>
            <person name="Jiang Y.-T."/>
            <person name="Yu X."/>
            <person name="Hao Y."/>
            <person name="Huang J."/>
            <person name="Zhao X.-W."/>
            <person name="Ke S."/>
            <person name="Chen Y.-Y."/>
            <person name="Wu W.-L."/>
            <person name="Hsu J.-L."/>
            <person name="Lin Y.-F."/>
            <person name="Huang M.-D."/>
            <person name="Li C.-Y."/>
            <person name="Huang L."/>
            <person name="Wang Z.-W."/>
            <person name="Zhao X."/>
            <person name="Zhong W.-Y."/>
            <person name="Peng D.-H."/>
            <person name="Ahmad S."/>
            <person name="Lan S."/>
            <person name="Zhang J.-S."/>
            <person name="Tsai W.-C."/>
            <person name="Van De Peer Y."/>
            <person name="Liu Z.-J."/>
        </authorList>
    </citation>
    <scope>NUCLEOTIDE SEQUENCE</scope>
    <source>
        <strain evidence="5">SCP</strain>
        <tissue evidence="5">Leaves</tissue>
    </source>
</reference>
<dbReference type="Gene3D" id="2.40.10.120">
    <property type="match status" value="1"/>
</dbReference>
<dbReference type="EMBL" id="JAUJYN010000007">
    <property type="protein sequence ID" value="KAK1266956.1"/>
    <property type="molecule type" value="Genomic_DNA"/>
</dbReference>
<dbReference type="Pfam" id="PF13365">
    <property type="entry name" value="Trypsin_2"/>
    <property type="match status" value="1"/>
</dbReference>
<dbReference type="PANTHER" id="PTHR22939:SF125">
    <property type="entry name" value="PROTEASE DO-LIKE 14-RELATED"/>
    <property type="match status" value="1"/>
</dbReference>
<evidence type="ECO:0000313" key="5">
    <source>
        <dbReference type="EMBL" id="KAK1266956.1"/>
    </source>
</evidence>
<keyword evidence="3" id="KW-0378">Hydrolase</keyword>
<keyword evidence="2 5" id="KW-0645">Protease</keyword>
<sequence>MRSPLLRRLILGGRWRGRDPPITACALALSAVLYSSSNDTDTSILVSSSPLCELLMADTWRLLCGSHAAHLPSYAAMGSGINGIVIGKSMGSGTIIDPDGTILTCAHLVMDIQSKEAISKGKVEVTLQDGRSFEGTVISADFHSDIAVVKINSPTPLPAAKLGSSRKLQSGEWVIALGCPLTLQRTITAGIVSCVDRTSRDLGLGGKEREYLQTDCAINEGNSGGPLINLDGEIVGINIMKIANADGLSFAVPIDSIVKLIEQLRKNGRVAQPWLGLKLLDLNDRVVAQLKERDILFPDVRKGVFVPMVYPGSPADRAGFLPNDVIIRFDGKPVEQVKEIVEALREKVGMPVKVIVQRAGGKLVTLTVVPEVANTAT</sequence>
<dbReference type="GO" id="GO:0004252">
    <property type="term" value="F:serine-type endopeptidase activity"/>
    <property type="evidence" value="ECO:0007669"/>
    <property type="project" value="InterPro"/>
</dbReference>
<dbReference type="Proteomes" id="UP001179952">
    <property type="component" value="Unassembled WGS sequence"/>
</dbReference>
<dbReference type="Gene3D" id="2.30.42.10">
    <property type="match status" value="1"/>
</dbReference>
<proteinExistence type="inferred from homology"/>